<proteinExistence type="predicted"/>
<dbReference type="PROSITE" id="PS50127">
    <property type="entry name" value="UBC_2"/>
    <property type="match status" value="1"/>
</dbReference>
<evidence type="ECO:0000313" key="2">
    <source>
        <dbReference type="EMBL" id="CAI2381017.1"/>
    </source>
</evidence>
<sequence>MTDNTFKIKAIGEIKKLKSTDYCQVLNEMKNIHDPVIIRLHIDADSTTVVDFNYNDDSNEGKNPYAGGFYVVEIHFGKSYPEKTPTVLFRTPILHANISKTDGYICLEALNRWKSSSSLEENIVRPLRDLLITPNFDDMIGGIDEKIVRDYDTIRENVLEYATLERTDEHVERLLKRIQDDKERAASNS</sequence>
<gene>
    <name evidence="2" type="ORF">ECRASSUSDP1_LOCUS22461</name>
</gene>
<dbReference type="EMBL" id="CAMPGE010023038">
    <property type="protein sequence ID" value="CAI2381017.1"/>
    <property type="molecule type" value="Genomic_DNA"/>
</dbReference>
<name>A0AAD1Y038_EUPCR</name>
<feature type="domain" description="UBC core" evidence="1">
    <location>
        <begin position="13"/>
        <end position="167"/>
    </location>
</feature>
<comment type="caution">
    <text evidence="2">The sequence shown here is derived from an EMBL/GenBank/DDBJ whole genome shotgun (WGS) entry which is preliminary data.</text>
</comment>
<dbReference type="AlphaFoldDB" id="A0AAD1Y038"/>
<dbReference type="SMART" id="SM00212">
    <property type="entry name" value="UBCc"/>
    <property type="match status" value="1"/>
</dbReference>
<evidence type="ECO:0000259" key="1">
    <source>
        <dbReference type="PROSITE" id="PS50127"/>
    </source>
</evidence>
<dbReference type="Proteomes" id="UP001295684">
    <property type="component" value="Unassembled WGS sequence"/>
</dbReference>
<dbReference type="Gene3D" id="3.10.110.10">
    <property type="entry name" value="Ubiquitin Conjugating Enzyme"/>
    <property type="match status" value="1"/>
</dbReference>
<accession>A0AAD1Y038</accession>
<dbReference type="CDD" id="cd00195">
    <property type="entry name" value="UBCc_UEV"/>
    <property type="match status" value="1"/>
</dbReference>
<keyword evidence="3" id="KW-1185">Reference proteome</keyword>
<dbReference type="PANTHER" id="PTHR24068">
    <property type="entry name" value="UBIQUITIN-CONJUGATING ENZYME E2"/>
    <property type="match status" value="1"/>
</dbReference>
<organism evidence="2 3">
    <name type="scientific">Euplotes crassus</name>
    <dbReference type="NCBI Taxonomy" id="5936"/>
    <lineage>
        <taxon>Eukaryota</taxon>
        <taxon>Sar</taxon>
        <taxon>Alveolata</taxon>
        <taxon>Ciliophora</taxon>
        <taxon>Intramacronucleata</taxon>
        <taxon>Spirotrichea</taxon>
        <taxon>Hypotrichia</taxon>
        <taxon>Euplotida</taxon>
        <taxon>Euplotidae</taxon>
        <taxon>Moneuplotes</taxon>
    </lineage>
</organism>
<evidence type="ECO:0000313" key="3">
    <source>
        <dbReference type="Proteomes" id="UP001295684"/>
    </source>
</evidence>
<dbReference type="SUPFAM" id="SSF54495">
    <property type="entry name" value="UBC-like"/>
    <property type="match status" value="1"/>
</dbReference>
<dbReference type="Pfam" id="PF00179">
    <property type="entry name" value="UQ_con"/>
    <property type="match status" value="1"/>
</dbReference>
<dbReference type="InterPro" id="IPR000608">
    <property type="entry name" value="UBC"/>
</dbReference>
<dbReference type="InterPro" id="IPR016135">
    <property type="entry name" value="UBQ-conjugating_enzyme/RWD"/>
</dbReference>
<protein>
    <recommendedName>
        <fullName evidence="1">UBC core domain-containing protein</fullName>
    </recommendedName>
</protein>
<reference evidence="2" key="1">
    <citation type="submission" date="2023-07" db="EMBL/GenBank/DDBJ databases">
        <authorList>
            <consortium name="AG Swart"/>
            <person name="Singh M."/>
            <person name="Singh A."/>
            <person name="Seah K."/>
            <person name="Emmerich C."/>
        </authorList>
    </citation>
    <scope>NUCLEOTIDE SEQUENCE</scope>
    <source>
        <strain evidence="2">DP1</strain>
    </source>
</reference>